<feature type="region of interest" description="Disordered" evidence="2">
    <location>
        <begin position="29"/>
        <end position="48"/>
    </location>
</feature>
<evidence type="ECO:0000313" key="4">
    <source>
        <dbReference type="Proteomes" id="UP000033483"/>
    </source>
</evidence>
<dbReference type="AlphaFoldDB" id="A0A0F4ZIY8"/>
<gene>
    <name evidence="3" type="ORF">TD95_002077</name>
</gene>
<dbReference type="InterPro" id="IPR029026">
    <property type="entry name" value="tRNA_m1G_MTases_N"/>
</dbReference>
<dbReference type="OrthoDB" id="361029at2759"/>
<dbReference type="Proteomes" id="UP000033483">
    <property type="component" value="Unassembled WGS sequence"/>
</dbReference>
<proteinExistence type="inferred from homology"/>
<comment type="caution">
    <text evidence="3">The sequence shown here is derived from an EMBL/GenBank/DDBJ whole genome shotgun (WGS) entry which is preliminary data.</text>
</comment>
<dbReference type="InterPro" id="IPR003750">
    <property type="entry name" value="Put_MeTrfase-C9orf114-like"/>
</dbReference>
<dbReference type="SUPFAM" id="SSF50249">
    <property type="entry name" value="Nucleic acid-binding proteins"/>
    <property type="match status" value="1"/>
</dbReference>
<dbReference type="Gene3D" id="2.40.50.140">
    <property type="entry name" value="Nucleic acid-binding proteins"/>
    <property type="match status" value="1"/>
</dbReference>
<evidence type="ECO:0000256" key="2">
    <source>
        <dbReference type="SAM" id="MobiDB-lite"/>
    </source>
</evidence>
<dbReference type="InterPro" id="IPR012340">
    <property type="entry name" value="NA-bd_OB-fold"/>
</dbReference>
<dbReference type="SUPFAM" id="SSF75217">
    <property type="entry name" value="alpha/beta knot"/>
    <property type="match status" value="1"/>
</dbReference>
<evidence type="ECO:0008006" key="5">
    <source>
        <dbReference type="Google" id="ProtNLM"/>
    </source>
</evidence>
<accession>A0A0F4ZIY8</accession>
<name>A0A0F4ZIY8_9PEZI</name>
<comment type="similarity">
    <text evidence="1">Belongs to the class IV-like SAM-binding methyltransferase superfamily.</text>
</comment>
<evidence type="ECO:0000256" key="1">
    <source>
        <dbReference type="ARBA" id="ARBA00009841"/>
    </source>
</evidence>
<reference evidence="3 4" key="1">
    <citation type="submission" date="2015-03" db="EMBL/GenBank/DDBJ databases">
        <authorList>
            <person name="Radwan O."/>
            <person name="Al-Naeli F.A."/>
            <person name="Rendon G.A."/>
            <person name="Fields C."/>
        </authorList>
    </citation>
    <scope>NUCLEOTIDE SEQUENCE [LARGE SCALE GENOMIC DNA]</scope>
    <source>
        <strain evidence="3">CR-DP1</strain>
    </source>
</reference>
<sequence length="381" mass="42165">MSDRLENDRSAKVCFYNFRYNISSSQANSIQRSKTSHDSGYPTKPNSRFTPIEGGRTWTVSVAFPGSVLEEYVPYIYTYAGALLRFAYTNTSIDIISTHTTDQQVALPGRLGRALALHNIDEIIIYDDSPSAKRPANVDPKSYTADTDPVHFLTHVLSYLETPPFMRKALFPLHQNLRLASKLPSLDMPHHPHPAEWIPYREGVTLPKKSKSGATLVDVGLKDPVSLPDAIPPNTRVTVYMDSPTAPARAIHPAEPRTEGGYYWGFSIRRAKSIGAVFTESPYEDGYDKSIGTSERGRPVHRSVPSGSLDFKHLLIVFGGPKGIEYAVSNDEDLGGLELTGSKARELFDHWINVLPGNGSRNMRTDEALFVGLTALSSLWA</sequence>
<dbReference type="InterPro" id="IPR029028">
    <property type="entry name" value="Alpha/beta_knot_MTases"/>
</dbReference>
<dbReference type="Pfam" id="PF02598">
    <property type="entry name" value="Methyltrn_RNA_3"/>
    <property type="match status" value="1"/>
</dbReference>
<dbReference type="CDD" id="cd18086">
    <property type="entry name" value="HsC9orf114-like"/>
    <property type="match status" value="1"/>
</dbReference>
<dbReference type="Gene3D" id="3.40.1280.10">
    <property type="match status" value="1"/>
</dbReference>
<keyword evidence="4" id="KW-1185">Reference proteome</keyword>
<organism evidence="3 4">
    <name type="scientific">Thielaviopsis punctulata</name>
    <dbReference type="NCBI Taxonomy" id="72032"/>
    <lineage>
        <taxon>Eukaryota</taxon>
        <taxon>Fungi</taxon>
        <taxon>Dikarya</taxon>
        <taxon>Ascomycota</taxon>
        <taxon>Pezizomycotina</taxon>
        <taxon>Sordariomycetes</taxon>
        <taxon>Hypocreomycetidae</taxon>
        <taxon>Microascales</taxon>
        <taxon>Ceratocystidaceae</taxon>
        <taxon>Thielaviopsis</taxon>
    </lineage>
</organism>
<evidence type="ECO:0000313" key="3">
    <source>
        <dbReference type="EMBL" id="KKA30512.1"/>
    </source>
</evidence>
<protein>
    <recommendedName>
        <fullName evidence="5">Deoxyribose-phosphate aldolase</fullName>
    </recommendedName>
</protein>
<dbReference type="PANTHER" id="PTHR12150:SF13">
    <property type="entry name" value="METHYLTRANSFERASE C9ORF114-RELATED"/>
    <property type="match status" value="1"/>
</dbReference>
<dbReference type="EMBL" id="LAEV01000371">
    <property type="protein sequence ID" value="KKA30512.1"/>
    <property type="molecule type" value="Genomic_DNA"/>
</dbReference>
<dbReference type="PANTHER" id="PTHR12150">
    <property type="entry name" value="CLASS IV SAM-BINDING METHYLTRANSFERASE-RELATED"/>
    <property type="match status" value="1"/>
</dbReference>